<dbReference type="CDD" id="cd20512">
    <property type="entry name" value="CYCLIN_CLBs_yeast_rpt2"/>
    <property type="match status" value="1"/>
</dbReference>
<dbReference type="GO" id="GO:0051301">
    <property type="term" value="P:cell division"/>
    <property type="evidence" value="ECO:0007669"/>
    <property type="project" value="UniProtKB-KW"/>
</dbReference>
<feature type="compositionally biased region" description="Polar residues" evidence="6">
    <location>
        <begin position="311"/>
        <end position="320"/>
    </location>
</feature>
<feature type="domain" description="Cyclin-like" evidence="7">
    <location>
        <begin position="459"/>
        <end position="543"/>
    </location>
</feature>
<feature type="region of interest" description="Disordered" evidence="6">
    <location>
        <begin position="216"/>
        <end position="236"/>
    </location>
</feature>
<evidence type="ECO:0000256" key="5">
    <source>
        <dbReference type="RuleBase" id="RU000383"/>
    </source>
</evidence>
<dbReference type="InterPro" id="IPR004367">
    <property type="entry name" value="Cyclin_C-dom"/>
</dbReference>
<protein>
    <submittedName>
        <fullName evidence="9">Uncharacterized protein</fullName>
    </submittedName>
</protein>
<dbReference type="SUPFAM" id="SSF47954">
    <property type="entry name" value="Cyclin-like"/>
    <property type="match status" value="2"/>
</dbReference>
<feature type="region of interest" description="Disordered" evidence="6">
    <location>
        <begin position="157"/>
        <end position="202"/>
    </location>
</feature>
<keyword evidence="10" id="KW-1185">Reference proteome</keyword>
<gene>
    <name evidence="9" type="ORF">NADFUDRAFT_64663</name>
</gene>
<dbReference type="FunFam" id="1.10.472.10:FF:000005">
    <property type="entry name" value="G2/mitotic-specific cyclin B"/>
    <property type="match status" value="1"/>
</dbReference>
<dbReference type="GO" id="GO:0016538">
    <property type="term" value="F:cyclin-dependent protein serine/threonine kinase regulator activity"/>
    <property type="evidence" value="ECO:0007669"/>
    <property type="project" value="UniProtKB-ARBA"/>
</dbReference>
<evidence type="ECO:0000256" key="1">
    <source>
        <dbReference type="ARBA" id="ARBA00006955"/>
    </source>
</evidence>
<dbReference type="SMART" id="SM01332">
    <property type="entry name" value="Cyclin_C"/>
    <property type="match status" value="1"/>
</dbReference>
<keyword evidence="2" id="KW-0132">Cell division</keyword>
<feature type="compositionally biased region" description="Low complexity" evidence="6">
    <location>
        <begin position="167"/>
        <end position="201"/>
    </location>
</feature>
<dbReference type="AlphaFoldDB" id="A0A1E3PQ52"/>
<organism evidence="9 10">
    <name type="scientific">Nadsonia fulvescens var. elongata DSM 6958</name>
    <dbReference type="NCBI Taxonomy" id="857566"/>
    <lineage>
        <taxon>Eukaryota</taxon>
        <taxon>Fungi</taxon>
        <taxon>Dikarya</taxon>
        <taxon>Ascomycota</taxon>
        <taxon>Saccharomycotina</taxon>
        <taxon>Dipodascomycetes</taxon>
        <taxon>Dipodascales</taxon>
        <taxon>Dipodascales incertae sedis</taxon>
        <taxon>Nadsonia</taxon>
    </lineage>
</organism>
<dbReference type="InterPro" id="IPR006671">
    <property type="entry name" value="Cyclin_N"/>
</dbReference>
<evidence type="ECO:0000256" key="2">
    <source>
        <dbReference type="ARBA" id="ARBA00022618"/>
    </source>
</evidence>
<dbReference type="Proteomes" id="UP000095009">
    <property type="component" value="Unassembled WGS sequence"/>
</dbReference>
<reference evidence="9 10" key="1">
    <citation type="journal article" date="2016" name="Proc. Natl. Acad. Sci. U.S.A.">
        <title>Comparative genomics of biotechnologically important yeasts.</title>
        <authorList>
            <person name="Riley R."/>
            <person name="Haridas S."/>
            <person name="Wolfe K.H."/>
            <person name="Lopes M.R."/>
            <person name="Hittinger C.T."/>
            <person name="Goeker M."/>
            <person name="Salamov A.A."/>
            <person name="Wisecaver J.H."/>
            <person name="Long T.M."/>
            <person name="Calvey C.H."/>
            <person name="Aerts A.L."/>
            <person name="Barry K.W."/>
            <person name="Choi C."/>
            <person name="Clum A."/>
            <person name="Coughlan A.Y."/>
            <person name="Deshpande S."/>
            <person name="Douglass A.P."/>
            <person name="Hanson S.J."/>
            <person name="Klenk H.-P."/>
            <person name="LaButti K.M."/>
            <person name="Lapidus A."/>
            <person name="Lindquist E.A."/>
            <person name="Lipzen A.M."/>
            <person name="Meier-Kolthoff J.P."/>
            <person name="Ohm R.A."/>
            <person name="Otillar R.P."/>
            <person name="Pangilinan J.L."/>
            <person name="Peng Y."/>
            <person name="Rokas A."/>
            <person name="Rosa C.A."/>
            <person name="Scheuner C."/>
            <person name="Sibirny A.A."/>
            <person name="Slot J.C."/>
            <person name="Stielow J.B."/>
            <person name="Sun H."/>
            <person name="Kurtzman C.P."/>
            <person name="Blackwell M."/>
            <person name="Grigoriev I.V."/>
            <person name="Jeffries T.W."/>
        </authorList>
    </citation>
    <scope>NUCLEOTIDE SEQUENCE [LARGE SCALE GENOMIC DNA]</scope>
    <source>
        <strain evidence="9 10">DSM 6958</strain>
    </source>
</reference>
<comment type="similarity">
    <text evidence="1">Belongs to the cyclin family. Cyclin AB subfamily.</text>
</comment>
<feature type="compositionally biased region" description="Polar residues" evidence="6">
    <location>
        <begin position="34"/>
        <end position="79"/>
    </location>
</feature>
<accession>A0A1E3PQ52</accession>
<dbReference type="STRING" id="857566.A0A1E3PQ52"/>
<dbReference type="PANTHER" id="PTHR10177">
    <property type="entry name" value="CYCLINS"/>
    <property type="match status" value="1"/>
</dbReference>
<dbReference type="InterPro" id="IPR048258">
    <property type="entry name" value="Cyclins_cyclin-box"/>
</dbReference>
<proteinExistence type="inferred from homology"/>
<feature type="compositionally biased region" description="Acidic residues" evidence="6">
    <location>
        <begin position="277"/>
        <end position="289"/>
    </location>
</feature>
<evidence type="ECO:0000313" key="9">
    <source>
        <dbReference type="EMBL" id="ODQ67551.1"/>
    </source>
</evidence>
<dbReference type="GO" id="GO:0044772">
    <property type="term" value="P:mitotic cell cycle phase transition"/>
    <property type="evidence" value="ECO:0007669"/>
    <property type="project" value="UniProtKB-ARBA"/>
</dbReference>
<feature type="compositionally biased region" description="Basic and acidic residues" evidence="6">
    <location>
        <begin position="321"/>
        <end position="332"/>
    </location>
</feature>
<keyword evidence="3 5" id="KW-0195">Cyclin</keyword>
<evidence type="ECO:0000256" key="4">
    <source>
        <dbReference type="ARBA" id="ARBA00023306"/>
    </source>
</evidence>
<feature type="domain" description="Cyclin C-terminal" evidence="8">
    <location>
        <begin position="552"/>
        <end position="667"/>
    </location>
</feature>
<evidence type="ECO:0000313" key="10">
    <source>
        <dbReference type="Proteomes" id="UP000095009"/>
    </source>
</evidence>
<dbReference type="PROSITE" id="PS00292">
    <property type="entry name" value="CYCLINS"/>
    <property type="match status" value="1"/>
</dbReference>
<evidence type="ECO:0000259" key="8">
    <source>
        <dbReference type="SMART" id="SM01332"/>
    </source>
</evidence>
<keyword evidence="4" id="KW-0131">Cell cycle</keyword>
<evidence type="ECO:0000256" key="6">
    <source>
        <dbReference type="SAM" id="MobiDB-lite"/>
    </source>
</evidence>
<name>A0A1E3PQ52_9ASCO</name>
<feature type="domain" description="Cyclin-like" evidence="7">
    <location>
        <begin position="556"/>
        <end position="637"/>
    </location>
</feature>
<dbReference type="InterPro" id="IPR013763">
    <property type="entry name" value="Cyclin-like_dom"/>
</dbReference>
<dbReference type="InterPro" id="IPR036915">
    <property type="entry name" value="Cyclin-like_sf"/>
</dbReference>
<dbReference type="Gene3D" id="1.10.472.10">
    <property type="entry name" value="Cyclin-like"/>
    <property type="match status" value="2"/>
</dbReference>
<dbReference type="Pfam" id="PF02984">
    <property type="entry name" value="Cyclin_C"/>
    <property type="match status" value="1"/>
</dbReference>
<feature type="compositionally biased region" description="Low complexity" evidence="6">
    <location>
        <begin position="129"/>
        <end position="138"/>
    </location>
</feature>
<feature type="region of interest" description="Disordered" evidence="6">
    <location>
        <begin position="34"/>
        <end position="101"/>
    </location>
</feature>
<feature type="compositionally biased region" description="Acidic residues" evidence="6">
    <location>
        <begin position="333"/>
        <end position="342"/>
    </location>
</feature>
<dbReference type="EMBL" id="KV454407">
    <property type="protein sequence ID" value="ODQ67551.1"/>
    <property type="molecule type" value="Genomic_DNA"/>
</dbReference>
<dbReference type="OrthoDB" id="5590282at2759"/>
<dbReference type="SMART" id="SM00385">
    <property type="entry name" value="CYCLIN"/>
    <property type="match status" value="2"/>
</dbReference>
<feature type="compositionally biased region" description="Polar residues" evidence="6">
    <location>
        <begin position="1"/>
        <end position="12"/>
    </location>
</feature>
<evidence type="ECO:0000259" key="7">
    <source>
        <dbReference type="SMART" id="SM00385"/>
    </source>
</evidence>
<feature type="compositionally biased region" description="Low complexity" evidence="6">
    <location>
        <begin position="227"/>
        <end position="236"/>
    </location>
</feature>
<dbReference type="InterPro" id="IPR039361">
    <property type="entry name" value="Cyclin"/>
</dbReference>
<feature type="compositionally biased region" description="Low complexity" evidence="6">
    <location>
        <begin position="80"/>
        <end position="93"/>
    </location>
</feature>
<dbReference type="Pfam" id="PF00134">
    <property type="entry name" value="Cyclin_N"/>
    <property type="match status" value="1"/>
</dbReference>
<feature type="region of interest" description="Disordered" evidence="6">
    <location>
        <begin position="1"/>
        <end position="21"/>
    </location>
</feature>
<feature type="region of interest" description="Disordered" evidence="6">
    <location>
        <begin position="118"/>
        <end position="138"/>
    </location>
</feature>
<sequence length="674" mass="75886">MDRSINITTSTGAHRVQNDENASVTHQNYLRSKQQSLATGTTKPSNSQQSTQSKVGSTTVSSASSIPKRTVLGTVTNRINGQNSNNNGSNNSNMKKAVTSPRINVYVPNNTSVLVKNETSSVNTKAESKTTVTKNSVSSAAAAAISVGSAEFTKQYNTNKESKSVSDSETSNQSSTSFTEQFSPNDSNSVHSPQSPSSVSPKLRKIHQELLVSQKKVTLQKRHHTHLQQQQQQQQLLQEQKDQHKVLKKEKELVELKQVENSDSENVEKNASGPDSSDTEVELEEDDEEVFGHKKLVTSFQPGVEAKENEPQNSTTSISDITKRAESVHNSDEDSDGVDELNDGNTTTSRIATQAQINDTPESTTFNNLQSTTNPHAMFPVWNNSAKTELKIAANVYSNRNGFYLDEEDEDTYDISMVIEYGEEIFVYMRDLENKFKPNPSYMDAQTEIQWSMRSILVDWLVQVHQRFNLLPETLFLTINYVDRFLSLKDVSLSKLQLVGAVALFVAAKFEEISCPTVQEIAYMVDHGYPIEEILRAERYMIDLLDFNLAWPGPMSFLRRTSKADDYDVETRTLAKYLLEITIMDQRFVASPPSWLAAGSHCLARRMLHRGEWTQAHVFYSGYTLKQLEPLMVVLLECCKNPKKHHKAIFEKYADRKFRKASVFVADWMAGMYF</sequence>
<feature type="region of interest" description="Disordered" evidence="6">
    <location>
        <begin position="255"/>
        <end position="345"/>
    </location>
</feature>
<evidence type="ECO:0000256" key="3">
    <source>
        <dbReference type="ARBA" id="ARBA00023127"/>
    </source>
</evidence>